<accession>A0ABX9QMK6</accession>
<evidence type="ECO:0000313" key="3">
    <source>
        <dbReference type="Proteomes" id="UP000278907"/>
    </source>
</evidence>
<organism evidence="2 3">
    <name type="scientific">Corallococcus praedator</name>
    <dbReference type="NCBI Taxonomy" id="2316724"/>
    <lineage>
        <taxon>Bacteria</taxon>
        <taxon>Pseudomonadati</taxon>
        <taxon>Myxococcota</taxon>
        <taxon>Myxococcia</taxon>
        <taxon>Myxococcales</taxon>
        <taxon>Cystobacterineae</taxon>
        <taxon>Myxococcaceae</taxon>
        <taxon>Corallococcus</taxon>
    </lineage>
</organism>
<dbReference type="Proteomes" id="UP000278907">
    <property type="component" value="Unassembled WGS sequence"/>
</dbReference>
<name>A0ABX9QMK6_9BACT</name>
<reference evidence="2 3" key="1">
    <citation type="submission" date="2018-09" db="EMBL/GenBank/DDBJ databases">
        <authorList>
            <person name="Livingstone P.G."/>
            <person name="Whitworth D.E."/>
        </authorList>
    </citation>
    <scope>NUCLEOTIDE SEQUENCE [LARGE SCALE GENOMIC DNA]</scope>
    <source>
        <strain evidence="2 3">CA031B</strain>
    </source>
</reference>
<proteinExistence type="predicted"/>
<keyword evidence="3" id="KW-1185">Reference proteome</keyword>
<gene>
    <name evidence="2" type="ORF">D7Y13_07950</name>
</gene>
<comment type="caution">
    <text evidence="2">The sequence shown here is derived from an EMBL/GenBank/DDBJ whole genome shotgun (WGS) entry which is preliminary data.</text>
</comment>
<feature type="region of interest" description="Disordered" evidence="1">
    <location>
        <begin position="26"/>
        <end position="64"/>
    </location>
</feature>
<protein>
    <submittedName>
        <fullName evidence="2">Uncharacterized protein</fullName>
    </submittedName>
</protein>
<evidence type="ECO:0000313" key="2">
    <source>
        <dbReference type="EMBL" id="RKI13247.1"/>
    </source>
</evidence>
<evidence type="ECO:0000256" key="1">
    <source>
        <dbReference type="SAM" id="MobiDB-lite"/>
    </source>
</evidence>
<sequence>MVRQEKREDTCVTRLHFALGIIPSFHSPLPKQALKPPTPQRSRLIAKHSMNAPARQTAPPPSNH</sequence>
<dbReference type="EMBL" id="RAWI01000040">
    <property type="protein sequence ID" value="RKI13247.1"/>
    <property type="molecule type" value="Genomic_DNA"/>
</dbReference>